<gene>
    <name evidence="3" type="ORF">MNOR_LOCUS29153</name>
</gene>
<dbReference type="InterPro" id="IPR001304">
    <property type="entry name" value="C-type_lectin-like"/>
</dbReference>
<comment type="caution">
    <text evidence="3">The sequence shown here is derived from an EMBL/GenBank/DDBJ whole genome shotgun (WGS) entry which is preliminary data.</text>
</comment>
<organism evidence="3 4">
    <name type="scientific">Meganyctiphanes norvegica</name>
    <name type="common">Northern krill</name>
    <name type="synonym">Thysanopoda norvegica</name>
    <dbReference type="NCBI Taxonomy" id="48144"/>
    <lineage>
        <taxon>Eukaryota</taxon>
        <taxon>Metazoa</taxon>
        <taxon>Ecdysozoa</taxon>
        <taxon>Arthropoda</taxon>
        <taxon>Crustacea</taxon>
        <taxon>Multicrustacea</taxon>
        <taxon>Malacostraca</taxon>
        <taxon>Eumalacostraca</taxon>
        <taxon>Eucarida</taxon>
        <taxon>Euphausiacea</taxon>
        <taxon>Euphausiidae</taxon>
        <taxon>Meganyctiphanes</taxon>
    </lineage>
</organism>
<feature type="non-terminal residue" evidence="3">
    <location>
        <position position="842"/>
    </location>
</feature>
<proteinExistence type="predicted"/>
<evidence type="ECO:0000313" key="3">
    <source>
        <dbReference type="EMBL" id="CAL4142589.1"/>
    </source>
</evidence>
<evidence type="ECO:0000313" key="4">
    <source>
        <dbReference type="Proteomes" id="UP001497623"/>
    </source>
</evidence>
<dbReference type="InterPro" id="IPR016186">
    <property type="entry name" value="C-type_lectin-like/link_sf"/>
</dbReference>
<dbReference type="InterPro" id="IPR016187">
    <property type="entry name" value="CTDL_fold"/>
</dbReference>
<evidence type="ECO:0000256" key="1">
    <source>
        <dbReference type="SAM" id="SignalP"/>
    </source>
</evidence>
<feature type="signal peptide" evidence="1">
    <location>
        <begin position="1"/>
        <end position="33"/>
    </location>
</feature>
<dbReference type="EMBL" id="CAXKWB010033285">
    <property type="protein sequence ID" value="CAL4142589.1"/>
    <property type="molecule type" value="Genomic_DNA"/>
</dbReference>
<protein>
    <recommendedName>
        <fullName evidence="2">C-type lectin domain-containing protein</fullName>
    </recommendedName>
</protein>
<dbReference type="InterPro" id="IPR000742">
    <property type="entry name" value="EGF"/>
</dbReference>
<dbReference type="Pfam" id="PF00059">
    <property type="entry name" value="Lectin_C"/>
    <property type="match status" value="1"/>
</dbReference>
<dbReference type="Gene3D" id="2.10.25.10">
    <property type="entry name" value="Laminin"/>
    <property type="match status" value="1"/>
</dbReference>
<dbReference type="SMART" id="SM00034">
    <property type="entry name" value="CLECT"/>
    <property type="match status" value="1"/>
</dbReference>
<dbReference type="PROSITE" id="PS50041">
    <property type="entry name" value="C_TYPE_LECTIN_2"/>
    <property type="match status" value="1"/>
</dbReference>
<sequence length="842" mass="93131">VQSLLMRGPDRMMLLPTCWITMLLLCLPTVIEGQSRESMGDISYDSLGSFSNDSYEKPCASSDLVEDLQISVTNLSTSITSQMDDVYAAVQTRCDTKSSISAYMDELKAVLNSTEGATNDLQMALAQVATDEQLANSTMLLQQIKDQLAHNNDFHLVKEAVNTSMSTLRNELYQVISELAKAGLNNSNMSALAEVATKKDLQMALSQVAIVHQLANTTMLLQQIKEQLANNNDFQLVKAVVNTSMSTLRNELYQVKSELAKAGLNNSNMSALAEVATKKDIQMALSQVATDDQLANSTKLLQQIKDQLAHNNDFHLVKEAVNSSMSTFRKELYQVISELAKAGLNNSNMSALAEVATKEDLQILHSKQEEMALAQVATDDQLVNTTMLLKQVKDQLAHNNDFQLVKEVVNTSMSTLRNELYQFKSELAKAGLNNSNMSALAEVATKKDIQMALAQVATYDQLANTAMLLKQIKEQLAHNNDFQRVKEVVNTSMSTLRNELYQVKSELAKAGLNNSNMSALAEVATKKDLEMALSQMATDSQLANSTMLLQQIKDQLAHNNDFHLVKEAVETSTSTLREELYQVKSELAELKKKCSGCHTADHKVCVYKDESYSVGFFNVGCNELCECFANRTTICQNRCDPPHVSVGSHTLNTSCTETLSDSDKCCVIVSCNTTLSVCDPTCVHGNCTAPNTCTCDEGWSGDTCNEETCPPLFRKLGEQCLRVLLGPAEDRTYHQAVTKCQHLGGTLAQLQDTSHIIRYISTDLGKGNWKFWVGAAWNNKTEGLRWSNSGKNVTNWEDGQPDNGGIKVFDWSDEHCVEIQAWNAKYNDQDCTEKRSFICQFG</sequence>
<dbReference type="Gene3D" id="3.10.100.10">
    <property type="entry name" value="Mannose-Binding Protein A, subunit A"/>
    <property type="match status" value="1"/>
</dbReference>
<feature type="chain" id="PRO_5043360042" description="C-type lectin domain-containing protein" evidence="1">
    <location>
        <begin position="34"/>
        <end position="842"/>
    </location>
</feature>
<dbReference type="SUPFAM" id="SSF56436">
    <property type="entry name" value="C-type lectin-like"/>
    <property type="match status" value="1"/>
</dbReference>
<accession>A0AAV2RVS9</accession>
<dbReference type="Proteomes" id="UP001497623">
    <property type="component" value="Unassembled WGS sequence"/>
</dbReference>
<reference evidence="3 4" key="1">
    <citation type="submission" date="2024-05" db="EMBL/GenBank/DDBJ databases">
        <authorList>
            <person name="Wallberg A."/>
        </authorList>
    </citation>
    <scope>NUCLEOTIDE SEQUENCE [LARGE SCALE GENOMIC DNA]</scope>
</reference>
<evidence type="ECO:0000259" key="2">
    <source>
        <dbReference type="PROSITE" id="PS50041"/>
    </source>
</evidence>
<dbReference type="CDD" id="cd00037">
    <property type="entry name" value="CLECT"/>
    <property type="match status" value="1"/>
</dbReference>
<feature type="non-terminal residue" evidence="3">
    <location>
        <position position="1"/>
    </location>
</feature>
<keyword evidence="4" id="KW-1185">Reference proteome</keyword>
<name>A0AAV2RVS9_MEGNR</name>
<keyword evidence="1" id="KW-0732">Signal</keyword>
<dbReference type="PROSITE" id="PS01186">
    <property type="entry name" value="EGF_2"/>
    <property type="match status" value="1"/>
</dbReference>
<dbReference type="PROSITE" id="PS00022">
    <property type="entry name" value="EGF_1"/>
    <property type="match status" value="1"/>
</dbReference>
<dbReference type="Pfam" id="PF21700">
    <property type="entry name" value="EGF_DL_JAG"/>
    <property type="match status" value="1"/>
</dbReference>
<feature type="domain" description="C-type lectin" evidence="2">
    <location>
        <begin position="716"/>
        <end position="840"/>
    </location>
</feature>
<dbReference type="AlphaFoldDB" id="A0AAV2RVS9"/>